<protein>
    <submittedName>
        <fullName evidence="2">Uncharacterized protein</fullName>
    </submittedName>
</protein>
<evidence type="ECO:0000313" key="2">
    <source>
        <dbReference type="EMBL" id="CAA7268348.1"/>
    </source>
</evidence>
<dbReference type="AlphaFoldDB" id="A0A8S0WA59"/>
<accession>A0A8S0WA59</accession>
<feature type="compositionally biased region" description="Acidic residues" evidence="1">
    <location>
        <begin position="54"/>
        <end position="75"/>
    </location>
</feature>
<name>A0A8S0WA59_CYCAE</name>
<feature type="region of interest" description="Disordered" evidence="1">
    <location>
        <begin position="53"/>
        <end position="75"/>
    </location>
</feature>
<keyword evidence="3" id="KW-1185">Reference proteome</keyword>
<comment type="caution">
    <text evidence="2">The sequence shown here is derived from an EMBL/GenBank/DDBJ whole genome shotgun (WGS) entry which is preliminary data.</text>
</comment>
<evidence type="ECO:0000313" key="3">
    <source>
        <dbReference type="Proteomes" id="UP000467700"/>
    </source>
</evidence>
<reference evidence="2 3" key="1">
    <citation type="submission" date="2020-01" db="EMBL/GenBank/DDBJ databases">
        <authorList>
            <person name="Gupta K D."/>
        </authorList>
    </citation>
    <scope>NUCLEOTIDE SEQUENCE [LARGE SCALE GENOMIC DNA]</scope>
</reference>
<dbReference type="Proteomes" id="UP000467700">
    <property type="component" value="Unassembled WGS sequence"/>
</dbReference>
<dbReference type="EMBL" id="CACVBS010000068">
    <property type="protein sequence ID" value="CAA7268348.1"/>
    <property type="molecule type" value="Genomic_DNA"/>
</dbReference>
<proteinExistence type="predicted"/>
<dbReference type="OrthoDB" id="10655432at2759"/>
<sequence>MPALLFDPAFLEPISPATSPECRKQIVAHIRDMYHVCTVLQRRAAQHLLALDNMSDDSDDDDDDDDSAESEVDELVDDSTAAALADILSSSGSGSMFIQDWASLVLRPVPENRYSAFVRLLRGYYPADDVAQASTVLIELPENHVVDTCCRQTLAIVPMENLFERLQAHEIIMDTRLPTDALYIHKSMLALVKLVNAILFASCGV</sequence>
<gene>
    <name evidence="2" type="ORF">AAE3_LOCUS10698</name>
</gene>
<organism evidence="2 3">
    <name type="scientific">Cyclocybe aegerita</name>
    <name type="common">Black poplar mushroom</name>
    <name type="synonym">Agrocybe aegerita</name>
    <dbReference type="NCBI Taxonomy" id="1973307"/>
    <lineage>
        <taxon>Eukaryota</taxon>
        <taxon>Fungi</taxon>
        <taxon>Dikarya</taxon>
        <taxon>Basidiomycota</taxon>
        <taxon>Agaricomycotina</taxon>
        <taxon>Agaricomycetes</taxon>
        <taxon>Agaricomycetidae</taxon>
        <taxon>Agaricales</taxon>
        <taxon>Agaricineae</taxon>
        <taxon>Bolbitiaceae</taxon>
        <taxon>Cyclocybe</taxon>
    </lineage>
</organism>
<evidence type="ECO:0000256" key="1">
    <source>
        <dbReference type="SAM" id="MobiDB-lite"/>
    </source>
</evidence>